<dbReference type="GO" id="GO:0008704">
    <property type="term" value="F:5-carboxymethyl-2-hydroxymuconate delta-isomerase activity"/>
    <property type="evidence" value="ECO:0007669"/>
    <property type="project" value="InterPro"/>
</dbReference>
<dbReference type="STRING" id="370979.SAMN05443663_102376"/>
<dbReference type="EMBL" id="FQWC01000002">
    <property type="protein sequence ID" value="SHG26793.1"/>
    <property type="molecule type" value="Genomic_DNA"/>
</dbReference>
<dbReference type="RefSeq" id="WP_073414310.1">
    <property type="nucleotide sequence ID" value="NZ_FQWC01000002.1"/>
</dbReference>
<dbReference type="Pfam" id="PF02962">
    <property type="entry name" value="CHMI"/>
    <property type="match status" value="1"/>
</dbReference>
<protein>
    <submittedName>
        <fullName evidence="1">5-carboxymethyl-2-hydroxymuconate isomerase</fullName>
    </submittedName>
</protein>
<dbReference type="OrthoDB" id="9814215at2"/>
<keyword evidence="1" id="KW-0413">Isomerase</keyword>
<dbReference type="AlphaFoldDB" id="A0A1M5IG84"/>
<dbReference type="CDD" id="cd00580">
    <property type="entry name" value="CHMI"/>
    <property type="match status" value="1"/>
</dbReference>
<dbReference type="PANTHER" id="PTHR37950:SF1">
    <property type="entry name" value="4-HYDROXYPHENYLACETATE CATABOLISM PROTEIN"/>
    <property type="match status" value="1"/>
</dbReference>
<name>A0A1M5IG84_9FLAO</name>
<sequence>MPNLIIDCSENVLRLKSADEIMQEVFDSALATNLFTAPEIKVRINAFSHYNNGNTLEDFIHVFGYIMEGRNEEQKNNLSKTIVTRLKTVLPEVKSISMNIDDFKKAGYFNSKMI</sequence>
<proteinExistence type="predicted"/>
<dbReference type="InterPro" id="IPR004220">
    <property type="entry name" value="5-COMe_2-OHmuconate_Isoase"/>
</dbReference>
<dbReference type="InterPro" id="IPR014347">
    <property type="entry name" value="Tautomerase/MIF_sf"/>
</dbReference>
<evidence type="ECO:0000313" key="1">
    <source>
        <dbReference type="EMBL" id="SHG26793.1"/>
    </source>
</evidence>
<dbReference type="PANTHER" id="PTHR37950">
    <property type="entry name" value="4-HYDROXYPHENYLACETATE CATABOLISM PROTEIN"/>
    <property type="match status" value="1"/>
</dbReference>
<dbReference type="Gene3D" id="3.30.429.10">
    <property type="entry name" value="Macrophage Migration Inhibitory Factor"/>
    <property type="match status" value="1"/>
</dbReference>
<evidence type="ECO:0000313" key="2">
    <source>
        <dbReference type="Proteomes" id="UP000184071"/>
    </source>
</evidence>
<dbReference type="Proteomes" id="UP000184071">
    <property type="component" value="Unassembled WGS sequence"/>
</dbReference>
<gene>
    <name evidence="1" type="ORF">SAMN05443663_102376</name>
</gene>
<organism evidence="1 2">
    <name type="scientific">Flavobacterium defluvii</name>
    <dbReference type="NCBI Taxonomy" id="370979"/>
    <lineage>
        <taxon>Bacteria</taxon>
        <taxon>Pseudomonadati</taxon>
        <taxon>Bacteroidota</taxon>
        <taxon>Flavobacteriia</taxon>
        <taxon>Flavobacteriales</taxon>
        <taxon>Flavobacteriaceae</taxon>
        <taxon>Flavobacterium</taxon>
    </lineage>
</organism>
<dbReference type="SUPFAM" id="SSF55331">
    <property type="entry name" value="Tautomerase/MIF"/>
    <property type="match status" value="1"/>
</dbReference>
<reference evidence="2" key="1">
    <citation type="submission" date="2016-11" db="EMBL/GenBank/DDBJ databases">
        <authorList>
            <person name="Varghese N."/>
            <person name="Submissions S."/>
        </authorList>
    </citation>
    <scope>NUCLEOTIDE SEQUENCE [LARGE SCALE GENOMIC DNA]</scope>
    <source>
        <strain evidence="2">DSM 17963</strain>
    </source>
</reference>
<keyword evidence="2" id="KW-1185">Reference proteome</keyword>
<accession>A0A1M5IG84</accession>